<proteinExistence type="predicted"/>
<accession>A0A7Y6NPB0</accession>
<evidence type="ECO:0000313" key="2">
    <source>
        <dbReference type="Proteomes" id="UP000529637"/>
    </source>
</evidence>
<reference evidence="1 2" key="1">
    <citation type="submission" date="2020-06" db="EMBL/GenBank/DDBJ databases">
        <title>Schlegella sp. ID0723 isolated from air conditioner.</title>
        <authorList>
            <person name="Kim D.Y."/>
            <person name="Kim D.-U."/>
        </authorList>
    </citation>
    <scope>NUCLEOTIDE SEQUENCE [LARGE SCALE GENOMIC DNA]</scope>
    <source>
        <strain evidence="1 2">ID0723</strain>
    </source>
</reference>
<dbReference type="Pfam" id="PF11943">
    <property type="entry name" value="DUF3460"/>
    <property type="match status" value="1"/>
</dbReference>
<name>A0A7Y6NPB0_9BURK</name>
<dbReference type="EMBL" id="JABWMJ010000006">
    <property type="protein sequence ID" value="NUZ06865.1"/>
    <property type="molecule type" value="Genomic_DNA"/>
</dbReference>
<dbReference type="RefSeq" id="WP_176069717.1">
    <property type="nucleotide sequence ID" value="NZ_JABWMJ010000006.1"/>
</dbReference>
<organism evidence="1 2">
    <name type="scientific">Piscinibacter koreensis</name>
    <dbReference type="NCBI Taxonomy" id="2742824"/>
    <lineage>
        <taxon>Bacteria</taxon>
        <taxon>Pseudomonadati</taxon>
        <taxon>Pseudomonadota</taxon>
        <taxon>Betaproteobacteria</taxon>
        <taxon>Burkholderiales</taxon>
        <taxon>Sphaerotilaceae</taxon>
        <taxon>Piscinibacter</taxon>
    </lineage>
</organism>
<dbReference type="AlphaFoldDB" id="A0A7Y6NPB0"/>
<keyword evidence="2" id="KW-1185">Reference proteome</keyword>
<dbReference type="Proteomes" id="UP000529637">
    <property type="component" value="Unassembled WGS sequence"/>
</dbReference>
<gene>
    <name evidence="1" type="ORF">HQN59_13960</name>
</gene>
<sequence length="66" mass="8207">MPLFWKPYTSDVDNFLWEMKQKNPQVEENQRLGRARLWERKVDEQTQTEFDQARLRQQPYVYQTKS</sequence>
<evidence type="ECO:0000313" key="1">
    <source>
        <dbReference type="EMBL" id="NUZ06865.1"/>
    </source>
</evidence>
<protein>
    <submittedName>
        <fullName evidence="1">DUF3460 family protein</fullName>
    </submittedName>
</protein>
<dbReference type="InterPro" id="IPR021853">
    <property type="entry name" value="DUF3460"/>
</dbReference>
<comment type="caution">
    <text evidence="1">The sequence shown here is derived from an EMBL/GenBank/DDBJ whole genome shotgun (WGS) entry which is preliminary data.</text>
</comment>